<reference evidence="1 2" key="1">
    <citation type="submission" date="2020-03" db="EMBL/GenBank/DDBJ databases">
        <title>Genomic Encyclopedia of Type Strains, Phase IV (KMG-IV): sequencing the most valuable type-strain genomes for metagenomic binning, comparative biology and taxonomic classification.</title>
        <authorList>
            <person name="Goeker M."/>
        </authorList>
    </citation>
    <scope>NUCLEOTIDE SEQUENCE [LARGE SCALE GENOMIC DNA]</scope>
    <source>
        <strain evidence="1 2">DSM 24233</strain>
    </source>
</reference>
<dbReference type="GO" id="GO:0016603">
    <property type="term" value="F:glutaminyl-peptide cyclotransferase activity"/>
    <property type="evidence" value="ECO:0007669"/>
    <property type="project" value="InterPro"/>
</dbReference>
<evidence type="ECO:0000313" key="2">
    <source>
        <dbReference type="Proteomes" id="UP000580856"/>
    </source>
</evidence>
<sequence>MEQAKSGAPVLRFRVLASLPHDREAFTQGLVVDGDVFHESVGRYGHSALREVDVRTGRVLREVRLSDDVFAEGLARVGDALVQLTWRRGEAYVHDVATFARTGRFEYSGQGWGLAFDGQRLVQSNGSDVLVFRDPATFAACGRVRVHDGGESVRLLNELEWMDGLVLANVWHDPRVAAIDPDSGAVRYWIDLSDLVREAQRAGGGVANGLAWDCVQRRLYVTGKNWPHVHVVEIMYDDQDGM</sequence>
<dbReference type="PANTHER" id="PTHR31270:SF1">
    <property type="entry name" value="GLUTAMINYL-PEPTIDE CYCLOTRANSFERASE"/>
    <property type="match status" value="1"/>
</dbReference>
<protein>
    <submittedName>
        <fullName evidence="1">Glutamine cyclotransferase</fullName>
    </submittedName>
</protein>
<organism evidence="1 2">
    <name type="scientific">Desulfobaculum xiamenense</name>
    <dbReference type="NCBI Taxonomy" id="995050"/>
    <lineage>
        <taxon>Bacteria</taxon>
        <taxon>Pseudomonadati</taxon>
        <taxon>Thermodesulfobacteriota</taxon>
        <taxon>Desulfovibrionia</taxon>
        <taxon>Desulfovibrionales</taxon>
        <taxon>Desulfovibrionaceae</taxon>
        <taxon>Desulfobaculum</taxon>
    </lineage>
</organism>
<dbReference type="PANTHER" id="PTHR31270">
    <property type="entry name" value="GLUTAMINYL-PEPTIDE CYCLOTRANSFERASE"/>
    <property type="match status" value="1"/>
</dbReference>
<name>A0A846QJ87_9BACT</name>
<dbReference type="SUPFAM" id="SSF50969">
    <property type="entry name" value="YVTN repeat-like/Quinoprotein amine dehydrogenase"/>
    <property type="match status" value="1"/>
</dbReference>
<gene>
    <name evidence="1" type="ORF">GGQ74_000182</name>
</gene>
<evidence type="ECO:0000313" key="1">
    <source>
        <dbReference type="EMBL" id="NJB66542.1"/>
    </source>
</evidence>
<dbReference type="Pfam" id="PF05096">
    <property type="entry name" value="Glu_cyclase_2"/>
    <property type="match status" value="1"/>
</dbReference>
<dbReference type="InterPro" id="IPR015943">
    <property type="entry name" value="WD40/YVTN_repeat-like_dom_sf"/>
</dbReference>
<dbReference type="Gene3D" id="2.130.10.10">
    <property type="entry name" value="YVTN repeat-like/Quinoprotein amine dehydrogenase"/>
    <property type="match status" value="1"/>
</dbReference>
<dbReference type="InterPro" id="IPR007788">
    <property type="entry name" value="QCT"/>
</dbReference>
<dbReference type="EMBL" id="JAATJA010000001">
    <property type="protein sequence ID" value="NJB66542.1"/>
    <property type="molecule type" value="Genomic_DNA"/>
</dbReference>
<keyword evidence="2" id="KW-1185">Reference proteome</keyword>
<dbReference type="InterPro" id="IPR011044">
    <property type="entry name" value="Quino_amine_DH_bsu"/>
</dbReference>
<comment type="caution">
    <text evidence="1">The sequence shown here is derived from an EMBL/GenBank/DDBJ whole genome shotgun (WGS) entry which is preliminary data.</text>
</comment>
<dbReference type="Proteomes" id="UP000580856">
    <property type="component" value="Unassembled WGS sequence"/>
</dbReference>
<keyword evidence="1" id="KW-0808">Transferase</keyword>
<dbReference type="AlphaFoldDB" id="A0A846QJ87"/>
<accession>A0A846QJ87</accession>
<proteinExistence type="predicted"/>